<dbReference type="Gene3D" id="3.40.640.10">
    <property type="entry name" value="Type I PLP-dependent aspartate aminotransferase-like (Major domain)"/>
    <property type="match status" value="1"/>
</dbReference>
<keyword evidence="4" id="KW-0808">Transferase</keyword>
<keyword evidence="2 4" id="KW-0032">Aminotransferase</keyword>
<evidence type="ECO:0000313" key="5">
    <source>
        <dbReference type="Proteomes" id="UP000185841"/>
    </source>
</evidence>
<proteinExistence type="predicted"/>
<dbReference type="InterPro" id="IPR049704">
    <property type="entry name" value="Aminotrans_3_PPA_site"/>
</dbReference>
<organism evidence="4 5">
    <name type="scientific">Aquipseudomonas alcaligenes</name>
    <name type="common">Pseudomonas alcaligenes</name>
    <dbReference type="NCBI Taxonomy" id="43263"/>
    <lineage>
        <taxon>Bacteria</taxon>
        <taxon>Pseudomonadati</taxon>
        <taxon>Pseudomonadota</taxon>
        <taxon>Gammaproteobacteria</taxon>
        <taxon>Pseudomonadales</taxon>
        <taxon>Pseudomonadaceae</taxon>
        <taxon>Aquipseudomonas</taxon>
    </lineage>
</organism>
<dbReference type="AlphaFoldDB" id="A0A1N6XJ69"/>
<dbReference type="GO" id="GO:0008483">
    <property type="term" value="F:transaminase activity"/>
    <property type="evidence" value="ECO:0007669"/>
    <property type="project" value="UniProtKB-KW"/>
</dbReference>
<gene>
    <name evidence="4" type="ORF">SAMN05878282_11313</name>
</gene>
<dbReference type="FunFam" id="3.40.640.10:FF:000004">
    <property type="entry name" value="Acetylornithine aminotransferase"/>
    <property type="match status" value="1"/>
</dbReference>
<dbReference type="RefSeq" id="WP_076429463.1">
    <property type="nucleotide sequence ID" value="NZ_FTMP01000013.1"/>
</dbReference>
<evidence type="ECO:0000256" key="2">
    <source>
        <dbReference type="ARBA" id="ARBA00022576"/>
    </source>
</evidence>
<evidence type="ECO:0000256" key="1">
    <source>
        <dbReference type="ARBA" id="ARBA00001933"/>
    </source>
</evidence>
<dbReference type="Gene3D" id="3.90.1150.10">
    <property type="entry name" value="Aspartate Aminotransferase, domain 1"/>
    <property type="match status" value="1"/>
</dbReference>
<keyword evidence="3" id="KW-0663">Pyridoxal phosphate</keyword>
<accession>A0A1N6XJ69</accession>
<dbReference type="Pfam" id="PF00202">
    <property type="entry name" value="Aminotran_3"/>
    <property type="match status" value="1"/>
</dbReference>
<protein>
    <submittedName>
        <fullName evidence="4">Acetylornithine/succinyldiaminopimelate/putrescine aminotransferase</fullName>
    </submittedName>
</protein>
<dbReference type="CDD" id="cd00610">
    <property type="entry name" value="OAT_like"/>
    <property type="match status" value="1"/>
</dbReference>
<dbReference type="InterPro" id="IPR005814">
    <property type="entry name" value="Aminotrans_3"/>
</dbReference>
<dbReference type="GO" id="GO:0030170">
    <property type="term" value="F:pyridoxal phosphate binding"/>
    <property type="evidence" value="ECO:0007669"/>
    <property type="project" value="InterPro"/>
</dbReference>
<evidence type="ECO:0000256" key="3">
    <source>
        <dbReference type="ARBA" id="ARBA00022898"/>
    </source>
</evidence>
<dbReference type="GO" id="GO:0042802">
    <property type="term" value="F:identical protein binding"/>
    <property type="evidence" value="ECO:0007669"/>
    <property type="project" value="TreeGrafter"/>
</dbReference>
<comment type="cofactor">
    <cofactor evidence="1">
        <name>pyridoxal 5'-phosphate</name>
        <dbReference type="ChEBI" id="CHEBI:597326"/>
    </cofactor>
</comment>
<dbReference type="PROSITE" id="PS00600">
    <property type="entry name" value="AA_TRANSFER_CLASS_3"/>
    <property type="match status" value="1"/>
</dbReference>
<evidence type="ECO:0000313" key="4">
    <source>
        <dbReference type="EMBL" id="SIR02343.1"/>
    </source>
</evidence>
<sequence length="872" mass="94013">MTHSLINKTRQELLDFAGLNETVVSASGTRITTETGHTLIDFVGQFGAVPFGYGAPQIREAAVAFLDSGLPSFIQPLGNPVAERLAARLIELAPGRMARVSFATSGAETVEAAIKLARAATNRELIVGTSTGFHGKTQGAVGVTGKPIYREPFHIRSSGFAHVAYGDLAALETVLREHKVAAFFVEAVQGEAGMITPPAGYLLTAQQLCRRYGALFVLDEIQTGLGRTGRLFAAEADGLEPDMLLLAKALGGGLVPIGACIYGEQCWSRDFDRHHSSTFGVNGFTAAIGLAALEHLTANEQAVVRQAAERGSYLRSRLQRLVEHYPQVFESLDGRGLMLGLKFRRWSGERLYTLSLASAFGALVPIVCGYLKSRHGVYCLPTLNEGNVLRIQPPLTIEQADIDVLVDGLTAAAELIAHDQQHRLILEAQGFPAQRWPLATRTPMETRARGHERSGRCLGRFAFLLHPTTQESVNGDNVVDALLVVGEEKAFMQDWLAEFSDWAKPDLDAGISFHARQVYNDQGDYVEGWLVGSLLQPRDLMRLSLGKRRKLLDNYLDAVRPLGVDFVGLGAYTSVISNAGLDVVNDRFHTTTGNSLTAMVGVDALLSTCANRGAPLAKRLTGVIGAYGSVGRLASLRLGKFSEHLVLLGNSANQGAMQELRLVGGELYATALRGIHGGHPSGIGKSLTALLTAQQVEQLLDRDLGDDAQLRELFDAVDALVREHVVQPPVVVASDLGHWLPKLEAVLSATSNGSAFIDPATLHHNAIICDCAQPPDIGRTSLPQRPDVTVIEGGLIHLPERDYRFGNQNLTDLPTGVTFSCLAETMVLTMAGKTRDYSIGKRPPLEEAEAIFELALHFGFAPAVEQLVEMAG</sequence>
<dbReference type="PANTHER" id="PTHR11986:SF121">
    <property type="entry name" value="BLR3010 PROTEIN"/>
    <property type="match status" value="1"/>
</dbReference>
<dbReference type="SUPFAM" id="SSF53383">
    <property type="entry name" value="PLP-dependent transferases"/>
    <property type="match status" value="1"/>
</dbReference>
<dbReference type="InterPro" id="IPR015422">
    <property type="entry name" value="PyrdxlP-dep_Trfase_small"/>
</dbReference>
<dbReference type="InterPro" id="IPR050103">
    <property type="entry name" value="Class-III_PLP-dep_AT"/>
</dbReference>
<dbReference type="PANTHER" id="PTHR11986">
    <property type="entry name" value="AMINOTRANSFERASE CLASS III"/>
    <property type="match status" value="1"/>
</dbReference>
<name>A0A1N6XJ69_AQUAC</name>
<dbReference type="EMBL" id="FTMP01000013">
    <property type="protein sequence ID" value="SIR02343.1"/>
    <property type="molecule type" value="Genomic_DNA"/>
</dbReference>
<reference evidence="4 5" key="1">
    <citation type="submission" date="2017-01" db="EMBL/GenBank/DDBJ databases">
        <authorList>
            <person name="Mah S.A."/>
            <person name="Swanson W.J."/>
            <person name="Moy G.W."/>
            <person name="Vacquier V.D."/>
        </authorList>
    </citation>
    <scope>NUCLEOTIDE SEQUENCE [LARGE SCALE GENOMIC DNA]</scope>
    <source>
        <strain evidence="4 5">RU36E</strain>
    </source>
</reference>
<dbReference type="Proteomes" id="UP000185841">
    <property type="component" value="Unassembled WGS sequence"/>
</dbReference>
<dbReference type="InterPro" id="IPR015421">
    <property type="entry name" value="PyrdxlP-dep_Trfase_major"/>
</dbReference>
<dbReference type="InterPro" id="IPR015424">
    <property type="entry name" value="PyrdxlP-dep_Trfase"/>
</dbReference>